<accession>A0ABY1J8L2</accession>
<organism evidence="1 2">
    <name type="scientific">Flavobacterium pectinovorum</name>
    <dbReference type="NCBI Taxonomy" id="29533"/>
    <lineage>
        <taxon>Bacteria</taxon>
        <taxon>Pseudomonadati</taxon>
        <taxon>Bacteroidota</taxon>
        <taxon>Flavobacteriia</taxon>
        <taxon>Flavobacteriales</taxon>
        <taxon>Flavobacteriaceae</taxon>
        <taxon>Flavobacterium</taxon>
    </lineage>
</organism>
<name>A0ABY1J8L2_9FLAO</name>
<gene>
    <name evidence="1" type="ORF">SAMN05444387_4216</name>
</gene>
<sequence length="57" mass="6973">MLLKNITKSVNFVELLFYKYFKIKNYINLVISITIFCKRTPIYQLNLTNQKTYYEKN</sequence>
<keyword evidence="2" id="KW-1185">Reference proteome</keyword>
<dbReference type="Proteomes" id="UP000184216">
    <property type="component" value="Unassembled WGS sequence"/>
</dbReference>
<protein>
    <submittedName>
        <fullName evidence="1">Uncharacterized protein</fullName>
    </submittedName>
</protein>
<evidence type="ECO:0000313" key="1">
    <source>
        <dbReference type="EMBL" id="SHN13520.1"/>
    </source>
</evidence>
<dbReference type="EMBL" id="FRBX01000007">
    <property type="protein sequence ID" value="SHN13520.1"/>
    <property type="molecule type" value="Genomic_DNA"/>
</dbReference>
<comment type="caution">
    <text evidence="1">The sequence shown here is derived from an EMBL/GenBank/DDBJ whole genome shotgun (WGS) entry which is preliminary data.</text>
</comment>
<proteinExistence type="predicted"/>
<reference evidence="1 2" key="1">
    <citation type="submission" date="2016-11" db="EMBL/GenBank/DDBJ databases">
        <authorList>
            <person name="Varghese N."/>
            <person name="Submissions S."/>
        </authorList>
    </citation>
    <scope>NUCLEOTIDE SEQUENCE [LARGE SCALE GENOMIC DNA]</scope>
    <source>
        <strain evidence="1 2">DSM 6368</strain>
    </source>
</reference>
<evidence type="ECO:0000313" key="2">
    <source>
        <dbReference type="Proteomes" id="UP000184216"/>
    </source>
</evidence>